<evidence type="ECO:0000313" key="1">
    <source>
        <dbReference type="EMBL" id="MBB6143040.1"/>
    </source>
</evidence>
<protein>
    <submittedName>
        <fullName evidence="1">Uncharacterized protein</fullName>
    </submittedName>
</protein>
<comment type="caution">
    <text evidence="1">The sequence shown here is derived from an EMBL/GenBank/DDBJ whole genome shotgun (WGS) entry which is preliminary data.</text>
</comment>
<keyword evidence="2" id="KW-1185">Reference proteome</keyword>
<name>A0A841JPG6_9BACT</name>
<dbReference type="RefSeq" id="WP_156186191.1">
    <property type="nucleotide sequence ID" value="NZ_JACHEK010000002.1"/>
</dbReference>
<organism evidence="1 2">
    <name type="scientific">Silvibacterium bohemicum</name>
    <dbReference type="NCBI Taxonomy" id="1577686"/>
    <lineage>
        <taxon>Bacteria</taxon>
        <taxon>Pseudomonadati</taxon>
        <taxon>Acidobacteriota</taxon>
        <taxon>Terriglobia</taxon>
        <taxon>Terriglobales</taxon>
        <taxon>Acidobacteriaceae</taxon>
        <taxon>Silvibacterium</taxon>
    </lineage>
</organism>
<sequence length="53" mass="5881">MCKDVGVVKKLDLESISKDISELVKQLGKEVEGDVKGSDLKKIDDKVHKLITK</sequence>
<accession>A0A841JPG6</accession>
<dbReference type="AlphaFoldDB" id="A0A841JPG6"/>
<dbReference type="Proteomes" id="UP000538666">
    <property type="component" value="Unassembled WGS sequence"/>
</dbReference>
<gene>
    <name evidence="1" type="ORF">HNQ77_000984</name>
</gene>
<evidence type="ECO:0000313" key="2">
    <source>
        <dbReference type="Proteomes" id="UP000538666"/>
    </source>
</evidence>
<reference evidence="1 2" key="1">
    <citation type="submission" date="2020-08" db="EMBL/GenBank/DDBJ databases">
        <title>Genomic Encyclopedia of Type Strains, Phase IV (KMG-IV): sequencing the most valuable type-strain genomes for metagenomic binning, comparative biology and taxonomic classification.</title>
        <authorList>
            <person name="Goeker M."/>
        </authorList>
    </citation>
    <scope>NUCLEOTIDE SEQUENCE [LARGE SCALE GENOMIC DNA]</scope>
    <source>
        <strain evidence="1 2">DSM 103733</strain>
    </source>
</reference>
<dbReference type="EMBL" id="JACHEK010000002">
    <property type="protein sequence ID" value="MBB6143040.1"/>
    <property type="molecule type" value="Genomic_DNA"/>
</dbReference>
<proteinExistence type="predicted"/>